<dbReference type="CDD" id="cd07067">
    <property type="entry name" value="HP_PGM_like"/>
    <property type="match status" value="1"/>
</dbReference>
<dbReference type="GO" id="GO:0016787">
    <property type="term" value="F:hydrolase activity"/>
    <property type="evidence" value="ECO:0007669"/>
    <property type="project" value="UniProtKB-KW"/>
</dbReference>
<dbReference type="RefSeq" id="WP_201653546.1">
    <property type="nucleotide sequence ID" value="NZ_CAJHCS010000018.1"/>
</dbReference>
<accession>A0ABU9QHK3</accession>
<name>A0ABU9QHK3_9BURK</name>
<dbReference type="SUPFAM" id="SSF53254">
    <property type="entry name" value="Phosphoglycerate mutase-like"/>
    <property type="match status" value="1"/>
</dbReference>
<dbReference type="Gene3D" id="3.40.50.1240">
    <property type="entry name" value="Phosphoglycerate mutase-like"/>
    <property type="match status" value="1"/>
</dbReference>
<evidence type="ECO:0000313" key="1">
    <source>
        <dbReference type="EMBL" id="MEM5288924.1"/>
    </source>
</evidence>
<reference evidence="1 2" key="1">
    <citation type="submission" date="2024-01" db="EMBL/GenBank/DDBJ databases">
        <title>The diversity of rhizobia nodulating Mimosa spp. in eleven states of Brazil covering several biomes is determined by host plant, location, and edaphic factors.</title>
        <authorList>
            <person name="Rouws L."/>
            <person name="Barauna A."/>
            <person name="Beukes C."/>
            <person name="De Faria S.M."/>
            <person name="Gross E."/>
            <person name="Dos Reis Junior F.B."/>
            <person name="Simon M."/>
            <person name="Maluk M."/>
            <person name="Odee D.W."/>
            <person name="Kenicer G."/>
            <person name="Young J.P.W."/>
            <person name="Reis V.M."/>
            <person name="Zilli J."/>
            <person name="James E.K."/>
        </authorList>
    </citation>
    <scope>NUCLEOTIDE SEQUENCE [LARGE SCALE GENOMIC DNA]</scope>
    <source>
        <strain evidence="1 2">JPY77</strain>
    </source>
</reference>
<keyword evidence="2" id="KW-1185">Reference proteome</keyword>
<organism evidence="1 2">
    <name type="scientific">Paraburkholderia sabiae</name>
    <dbReference type="NCBI Taxonomy" id="273251"/>
    <lineage>
        <taxon>Bacteria</taxon>
        <taxon>Pseudomonadati</taxon>
        <taxon>Pseudomonadota</taxon>
        <taxon>Betaproteobacteria</taxon>
        <taxon>Burkholderiales</taxon>
        <taxon>Burkholderiaceae</taxon>
        <taxon>Paraburkholderia</taxon>
    </lineage>
</organism>
<dbReference type="Pfam" id="PF00300">
    <property type="entry name" value="His_Phos_1"/>
    <property type="match status" value="1"/>
</dbReference>
<dbReference type="EC" id="3.1.3.-" evidence="1"/>
<proteinExistence type="predicted"/>
<sequence length="204" mass="22056">MRTRLLLISHPATAAQRKGAFPADDPLDAHAIEEAAAFRVANADRLNADLALSSPAPCARETAHALGFAAHAEPALADADYGRWRGRRLLELADEEPDALATWTRDPSAAPHGGESFDALKLRVGGWLDAFEQRGNVIAVTHASVIRAALMHILQTPPATFARIEVPPLAIVELRHNERGWTWWPAPHRHTGLTTTDTTAPAAD</sequence>
<dbReference type="Proteomes" id="UP001494588">
    <property type="component" value="Unassembled WGS sequence"/>
</dbReference>
<evidence type="ECO:0000313" key="2">
    <source>
        <dbReference type="Proteomes" id="UP001494588"/>
    </source>
</evidence>
<protein>
    <submittedName>
        <fullName evidence="1">Histidine phosphatase family protein</fullName>
        <ecNumber evidence="1">3.1.3.-</ecNumber>
    </submittedName>
</protein>
<dbReference type="EMBL" id="JAZHGC010000022">
    <property type="protein sequence ID" value="MEM5288924.1"/>
    <property type="molecule type" value="Genomic_DNA"/>
</dbReference>
<dbReference type="InterPro" id="IPR029033">
    <property type="entry name" value="His_PPase_superfam"/>
</dbReference>
<gene>
    <name evidence="1" type="ORF">V4C55_24635</name>
</gene>
<comment type="caution">
    <text evidence="1">The sequence shown here is derived from an EMBL/GenBank/DDBJ whole genome shotgun (WGS) entry which is preliminary data.</text>
</comment>
<keyword evidence="1" id="KW-0378">Hydrolase</keyword>
<dbReference type="SMART" id="SM00855">
    <property type="entry name" value="PGAM"/>
    <property type="match status" value="1"/>
</dbReference>
<dbReference type="InterPro" id="IPR013078">
    <property type="entry name" value="His_Pase_superF_clade-1"/>
</dbReference>